<keyword evidence="3" id="KW-1185">Reference proteome</keyword>
<dbReference type="EMBL" id="RSCD01000004">
    <property type="protein sequence ID" value="RSH93424.1"/>
    <property type="molecule type" value="Genomic_DNA"/>
</dbReference>
<dbReference type="AlphaFoldDB" id="A0A427YQN1"/>
<organism evidence="2 3">
    <name type="scientific">Saitozyma podzolica</name>
    <dbReference type="NCBI Taxonomy" id="1890683"/>
    <lineage>
        <taxon>Eukaryota</taxon>
        <taxon>Fungi</taxon>
        <taxon>Dikarya</taxon>
        <taxon>Basidiomycota</taxon>
        <taxon>Agaricomycotina</taxon>
        <taxon>Tremellomycetes</taxon>
        <taxon>Tremellales</taxon>
        <taxon>Trimorphomycetaceae</taxon>
        <taxon>Saitozyma</taxon>
    </lineage>
</organism>
<feature type="compositionally biased region" description="Low complexity" evidence="1">
    <location>
        <begin position="1"/>
        <end position="22"/>
    </location>
</feature>
<feature type="compositionally biased region" description="Low complexity" evidence="1">
    <location>
        <begin position="45"/>
        <end position="54"/>
    </location>
</feature>
<name>A0A427YQN1_9TREE</name>
<accession>A0A427YQN1</accession>
<dbReference type="Proteomes" id="UP000279259">
    <property type="component" value="Unassembled WGS sequence"/>
</dbReference>
<evidence type="ECO:0000313" key="3">
    <source>
        <dbReference type="Proteomes" id="UP000279259"/>
    </source>
</evidence>
<proteinExistence type="predicted"/>
<feature type="region of interest" description="Disordered" evidence="1">
    <location>
        <begin position="1"/>
        <end position="56"/>
    </location>
</feature>
<protein>
    <submittedName>
        <fullName evidence="2">Uncharacterized protein</fullName>
    </submittedName>
</protein>
<comment type="caution">
    <text evidence="2">The sequence shown here is derived from an EMBL/GenBank/DDBJ whole genome shotgun (WGS) entry which is preliminary data.</text>
</comment>
<sequence length="76" mass="8042">MSSLPTTSSPTSSNTPSPALTPDVFSTPREVPSDMPLLPARRESAQSSSSEPNSGVQVVRLVPSWFPERKITVGSS</sequence>
<gene>
    <name evidence="2" type="ORF">EHS25_007780</name>
</gene>
<evidence type="ECO:0000313" key="2">
    <source>
        <dbReference type="EMBL" id="RSH93424.1"/>
    </source>
</evidence>
<evidence type="ECO:0000256" key="1">
    <source>
        <dbReference type="SAM" id="MobiDB-lite"/>
    </source>
</evidence>
<reference evidence="2 3" key="1">
    <citation type="submission" date="2018-11" db="EMBL/GenBank/DDBJ databases">
        <title>Genome sequence of Saitozyma podzolica DSM 27192.</title>
        <authorList>
            <person name="Aliyu H."/>
            <person name="Gorte O."/>
            <person name="Ochsenreither K."/>
        </authorList>
    </citation>
    <scope>NUCLEOTIDE SEQUENCE [LARGE SCALE GENOMIC DNA]</scope>
    <source>
        <strain evidence="2 3">DSM 27192</strain>
    </source>
</reference>